<evidence type="ECO:0000313" key="6">
    <source>
        <dbReference type="Proteomes" id="UP000228531"/>
    </source>
</evidence>
<dbReference type="Proteomes" id="UP000228531">
    <property type="component" value="Unassembled WGS sequence"/>
</dbReference>
<feature type="chain" id="PRO_5014974060" description="TPM domain-containing protein" evidence="3">
    <location>
        <begin position="20"/>
        <end position="349"/>
    </location>
</feature>
<feature type="domain" description="TPM" evidence="4">
    <location>
        <begin position="30"/>
        <end position="155"/>
    </location>
</feature>
<keyword evidence="2" id="KW-0472">Membrane</keyword>
<feature type="signal peptide" evidence="3">
    <location>
        <begin position="1"/>
        <end position="19"/>
    </location>
</feature>
<evidence type="ECO:0000256" key="1">
    <source>
        <dbReference type="SAM" id="MobiDB-lite"/>
    </source>
</evidence>
<accession>A0A2M8W4M6</accession>
<evidence type="ECO:0000256" key="2">
    <source>
        <dbReference type="SAM" id="Phobius"/>
    </source>
</evidence>
<dbReference type="InterPro" id="IPR007621">
    <property type="entry name" value="TPM_dom"/>
</dbReference>
<feature type="region of interest" description="Disordered" evidence="1">
    <location>
        <begin position="320"/>
        <end position="349"/>
    </location>
</feature>
<organism evidence="5 6">
    <name type="scientific">Yoonia maricola</name>
    <dbReference type="NCBI Taxonomy" id="420999"/>
    <lineage>
        <taxon>Bacteria</taxon>
        <taxon>Pseudomonadati</taxon>
        <taxon>Pseudomonadota</taxon>
        <taxon>Alphaproteobacteria</taxon>
        <taxon>Rhodobacterales</taxon>
        <taxon>Paracoccaceae</taxon>
        <taxon>Yoonia</taxon>
    </lineage>
</organism>
<dbReference type="EMBL" id="PGTY01000002">
    <property type="protein sequence ID" value="PJI85858.1"/>
    <property type="molecule type" value="Genomic_DNA"/>
</dbReference>
<feature type="transmembrane region" description="Helical" evidence="2">
    <location>
        <begin position="185"/>
        <end position="204"/>
    </location>
</feature>
<dbReference type="Pfam" id="PF04536">
    <property type="entry name" value="TPM_phosphatase"/>
    <property type="match status" value="1"/>
</dbReference>
<dbReference type="AlphaFoldDB" id="A0A2M8W4M6"/>
<dbReference type="RefSeq" id="WP_168769142.1">
    <property type="nucleotide sequence ID" value="NZ_PGTY01000002.1"/>
</dbReference>
<comment type="caution">
    <text evidence="5">The sequence shown here is derived from an EMBL/GenBank/DDBJ whole genome shotgun (WGS) entry which is preliminary data.</text>
</comment>
<dbReference type="PANTHER" id="PTHR30373:SF2">
    <property type="entry name" value="UPF0603 PROTEIN YGCG"/>
    <property type="match status" value="1"/>
</dbReference>
<evidence type="ECO:0000313" key="5">
    <source>
        <dbReference type="EMBL" id="PJI85858.1"/>
    </source>
</evidence>
<evidence type="ECO:0000256" key="3">
    <source>
        <dbReference type="SAM" id="SignalP"/>
    </source>
</evidence>
<proteinExistence type="predicted"/>
<keyword evidence="3" id="KW-0732">Signal</keyword>
<protein>
    <recommendedName>
        <fullName evidence="4">TPM domain-containing protein</fullName>
    </recommendedName>
</protein>
<keyword evidence="2" id="KW-0812">Transmembrane</keyword>
<keyword evidence="2" id="KW-1133">Transmembrane helix</keyword>
<sequence>MIKHLLAGLLCFWVSTAFAQSFPEDIDFYVNDYADLLTDTQEDDLRVVLDELYTERGIEFTVLTITRMSDYGHSGSIESFATGLFNAWGIGDADRNDGLLLLVSHLDRELRIEVGAGYGTDLNEPMARVIDTKIVPNFRLDEYADGIRTGVEEVIYQIAGALPGNYDASPLQQIWIGFKRFIVNLGWWLMAPFAVIAPFVVRLIRRIRRNRPRTCPNDGSRMRRYLEETEDDSLSPGQLMEEQLESVDYDVWYCDRCNHVTIEGYRAWFSGYGACRECGFRTVEGDSRVVQSATYSSSGLRRTDYHCHHCDARYSVTKTIPRKTKSSSSGGSSSRGGGRSSGGGASGSW</sequence>
<dbReference type="PANTHER" id="PTHR30373">
    <property type="entry name" value="UPF0603 PROTEIN YGCG"/>
    <property type="match status" value="1"/>
</dbReference>
<gene>
    <name evidence="5" type="ORF">BC777_2205</name>
</gene>
<evidence type="ECO:0000259" key="4">
    <source>
        <dbReference type="Pfam" id="PF04536"/>
    </source>
</evidence>
<feature type="compositionally biased region" description="Gly residues" evidence="1">
    <location>
        <begin position="333"/>
        <end position="349"/>
    </location>
</feature>
<keyword evidence="6" id="KW-1185">Reference proteome</keyword>
<name>A0A2M8W4M6_9RHOB</name>
<reference evidence="5 6" key="1">
    <citation type="submission" date="2017-11" db="EMBL/GenBank/DDBJ databases">
        <title>Genomic Encyclopedia of Archaeal and Bacterial Type Strains, Phase II (KMG-II): From Individual Species to Whole Genera.</title>
        <authorList>
            <person name="Goeker M."/>
        </authorList>
    </citation>
    <scope>NUCLEOTIDE SEQUENCE [LARGE SCALE GENOMIC DNA]</scope>
    <source>
        <strain evidence="5 6">DSM 29128</strain>
    </source>
</reference>
<dbReference type="Gene3D" id="3.10.310.50">
    <property type="match status" value="1"/>
</dbReference>